<dbReference type="GO" id="GO:0005198">
    <property type="term" value="F:structural molecule activity"/>
    <property type="evidence" value="ECO:0007669"/>
    <property type="project" value="InterPro"/>
</dbReference>
<dbReference type="Pfam" id="PF02049">
    <property type="entry name" value="FliE"/>
    <property type="match status" value="1"/>
</dbReference>
<organism evidence="5 6">
    <name type="scientific">Lachnoclostridium phytofermentans</name>
    <dbReference type="NCBI Taxonomy" id="66219"/>
    <lineage>
        <taxon>Bacteria</taxon>
        <taxon>Bacillati</taxon>
        <taxon>Bacillota</taxon>
        <taxon>Clostridia</taxon>
        <taxon>Lachnospirales</taxon>
        <taxon>Lachnospiraceae</taxon>
    </lineage>
</organism>
<dbReference type="EMBL" id="DPVV01000444">
    <property type="protein sequence ID" value="HCL03342.1"/>
    <property type="molecule type" value="Genomic_DNA"/>
</dbReference>
<dbReference type="InterPro" id="IPR001624">
    <property type="entry name" value="FliE"/>
</dbReference>
<keyword evidence="5" id="KW-0282">Flagellum</keyword>
<dbReference type="PANTHER" id="PTHR34653">
    <property type="match status" value="1"/>
</dbReference>
<comment type="caution">
    <text evidence="5">The sequence shown here is derived from an EMBL/GenBank/DDBJ whole genome shotgun (WGS) entry which is preliminary data.</text>
</comment>
<dbReference type="GO" id="GO:0003774">
    <property type="term" value="F:cytoskeletal motor activity"/>
    <property type="evidence" value="ECO:0007669"/>
    <property type="project" value="InterPro"/>
</dbReference>
<gene>
    <name evidence="4" type="primary">fliE</name>
    <name evidence="5" type="ORF">DHW61_13210</name>
</gene>
<evidence type="ECO:0000313" key="6">
    <source>
        <dbReference type="Proteomes" id="UP000262969"/>
    </source>
</evidence>
<dbReference type="HAMAP" id="MF_00724">
    <property type="entry name" value="FliE"/>
    <property type="match status" value="1"/>
</dbReference>
<comment type="similarity">
    <text evidence="2 4">Belongs to the FliE family.</text>
</comment>
<proteinExistence type="inferred from homology"/>
<dbReference type="PANTHER" id="PTHR34653:SF1">
    <property type="entry name" value="FLAGELLAR HOOK-BASAL BODY COMPLEX PROTEIN FLIE"/>
    <property type="match status" value="1"/>
</dbReference>
<dbReference type="Proteomes" id="UP000262969">
    <property type="component" value="Unassembled WGS sequence"/>
</dbReference>
<comment type="subcellular location">
    <subcellularLocation>
        <location evidence="1 4">Bacterial flagellum basal body</location>
    </subcellularLocation>
</comment>
<evidence type="ECO:0000256" key="2">
    <source>
        <dbReference type="ARBA" id="ARBA00009272"/>
    </source>
</evidence>
<keyword evidence="5" id="KW-0966">Cell projection</keyword>
<protein>
    <recommendedName>
        <fullName evidence="4">Flagellar hook-basal body complex protein FliE</fullName>
    </recommendedName>
</protein>
<evidence type="ECO:0000256" key="4">
    <source>
        <dbReference type="HAMAP-Rule" id="MF_00724"/>
    </source>
</evidence>
<evidence type="ECO:0000256" key="3">
    <source>
        <dbReference type="ARBA" id="ARBA00023143"/>
    </source>
</evidence>
<evidence type="ECO:0000313" key="5">
    <source>
        <dbReference type="EMBL" id="HCL03342.1"/>
    </source>
</evidence>
<reference evidence="5 6" key="1">
    <citation type="journal article" date="2018" name="Nat. Biotechnol.">
        <title>A standardized bacterial taxonomy based on genome phylogeny substantially revises the tree of life.</title>
        <authorList>
            <person name="Parks D.H."/>
            <person name="Chuvochina M."/>
            <person name="Waite D.W."/>
            <person name="Rinke C."/>
            <person name="Skarshewski A."/>
            <person name="Chaumeil P.A."/>
            <person name="Hugenholtz P."/>
        </authorList>
    </citation>
    <scope>NUCLEOTIDE SEQUENCE [LARGE SCALE GENOMIC DNA]</scope>
    <source>
        <strain evidence="5">UBA11728</strain>
    </source>
</reference>
<keyword evidence="5" id="KW-0969">Cilium</keyword>
<dbReference type="GO" id="GO:0009425">
    <property type="term" value="C:bacterial-type flagellum basal body"/>
    <property type="evidence" value="ECO:0007669"/>
    <property type="project" value="UniProtKB-SubCell"/>
</dbReference>
<accession>A0A3D2X896</accession>
<dbReference type="AlphaFoldDB" id="A0A3D2X896"/>
<evidence type="ECO:0000256" key="1">
    <source>
        <dbReference type="ARBA" id="ARBA00004117"/>
    </source>
</evidence>
<name>A0A3D2X896_9FIRM</name>
<keyword evidence="3 4" id="KW-0975">Bacterial flagellum</keyword>
<dbReference type="GO" id="GO:0071973">
    <property type="term" value="P:bacterial-type flagellum-dependent cell motility"/>
    <property type="evidence" value="ECO:0007669"/>
    <property type="project" value="InterPro"/>
</dbReference>
<sequence length="106" mass="11517">MDITSISSVQGLGSLKNGIVNGSESATKNRNQAFETMFQSALDMIKGTQAYTDQAEQAAMDYAMGVTNSTHDLQIAQTKASISLQYTVAVRNAVLDAYKEIMQLQF</sequence>